<proteinExistence type="predicted"/>
<reference evidence="2 3" key="1">
    <citation type="journal article" date="2014" name="Int. J. Syst. Evol. Microbiol.">
        <title>Complete genome sequence of Corynebacterium casei LMG S-19264T (=DSM 44701T), isolated from a smear-ripened cheese.</title>
        <authorList>
            <consortium name="US DOE Joint Genome Institute (JGI-PGF)"/>
            <person name="Walter F."/>
            <person name="Albersmeier A."/>
            <person name="Kalinowski J."/>
            <person name="Ruckert C."/>
        </authorList>
    </citation>
    <scope>NUCLEOTIDE SEQUENCE [LARGE SCALE GENOMIC DNA]</scope>
    <source>
        <strain evidence="2 3">CGMCC 1.15358</strain>
    </source>
</reference>
<keyword evidence="1" id="KW-0732">Signal</keyword>
<dbReference type="EMBL" id="BMIO01000007">
    <property type="protein sequence ID" value="GGD47995.1"/>
    <property type="molecule type" value="Genomic_DNA"/>
</dbReference>
<accession>A0A917DKN0</accession>
<comment type="caution">
    <text evidence="2">The sequence shown here is derived from an EMBL/GenBank/DDBJ whole genome shotgun (WGS) entry which is preliminary data.</text>
</comment>
<evidence type="ECO:0008006" key="4">
    <source>
        <dbReference type="Google" id="ProtNLM"/>
    </source>
</evidence>
<name>A0A917DKN0_9SPHN</name>
<dbReference type="AlphaFoldDB" id="A0A917DKN0"/>
<dbReference type="Proteomes" id="UP000598997">
    <property type="component" value="Unassembled WGS sequence"/>
</dbReference>
<evidence type="ECO:0000256" key="1">
    <source>
        <dbReference type="SAM" id="SignalP"/>
    </source>
</evidence>
<feature type="chain" id="PRO_5037196803" description="Lipoprotein" evidence="1">
    <location>
        <begin position="20"/>
        <end position="82"/>
    </location>
</feature>
<evidence type="ECO:0000313" key="2">
    <source>
        <dbReference type="EMBL" id="GGD47995.1"/>
    </source>
</evidence>
<protein>
    <recommendedName>
        <fullName evidence="4">Lipoprotein</fullName>
    </recommendedName>
</protein>
<sequence length="82" mass="8563">MLVRLKCVIPAIVALSACATSDPGWIGSGAEPFDQALASCHAQVAKIQNQVEREAALYRCMAVKGWTRAKHSVGGSSPPPSA</sequence>
<gene>
    <name evidence="2" type="ORF">GCM10010989_22920</name>
</gene>
<feature type="signal peptide" evidence="1">
    <location>
        <begin position="1"/>
        <end position="19"/>
    </location>
</feature>
<evidence type="ECO:0000313" key="3">
    <source>
        <dbReference type="Proteomes" id="UP000598997"/>
    </source>
</evidence>
<keyword evidence="3" id="KW-1185">Reference proteome</keyword>
<organism evidence="2 3">
    <name type="scientific">Croceicoccus pelagius</name>
    <dbReference type="NCBI Taxonomy" id="1703341"/>
    <lineage>
        <taxon>Bacteria</taxon>
        <taxon>Pseudomonadati</taxon>
        <taxon>Pseudomonadota</taxon>
        <taxon>Alphaproteobacteria</taxon>
        <taxon>Sphingomonadales</taxon>
        <taxon>Erythrobacteraceae</taxon>
        <taxon>Croceicoccus</taxon>
    </lineage>
</organism>
<dbReference type="PROSITE" id="PS51257">
    <property type="entry name" value="PROKAR_LIPOPROTEIN"/>
    <property type="match status" value="1"/>
</dbReference>